<proteinExistence type="predicted"/>
<keyword evidence="2" id="KW-1185">Reference proteome</keyword>
<comment type="caution">
    <text evidence="1">The sequence shown here is derived from an EMBL/GenBank/DDBJ whole genome shotgun (WGS) entry which is preliminary data.</text>
</comment>
<evidence type="ECO:0000313" key="2">
    <source>
        <dbReference type="Proteomes" id="UP001497392"/>
    </source>
</evidence>
<gene>
    <name evidence="1" type="primary">g3827</name>
    <name evidence="1" type="ORF">VP750_LOCUS3266</name>
</gene>
<protein>
    <submittedName>
        <fullName evidence="1">G3827 protein</fullName>
    </submittedName>
</protein>
<name>A0ABP1FVW9_9CHLO</name>
<accession>A0ABP1FVW9</accession>
<dbReference type="EMBL" id="CAXHTA020000005">
    <property type="protein sequence ID" value="CAL5221607.1"/>
    <property type="molecule type" value="Genomic_DNA"/>
</dbReference>
<sequence length="73" mass="8013">MKTVLWDRVKGTVSALPVPFIGRESPGGRPSLEEDEVEQALRQASFSCLLMPPKLVHQVTGVWQMVHGQGGRS</sequence>
<reference evidence="1 2" key="1">
    <citation type="submission" date="2024-06" db="EMBL/GenBank/DDBJ databases">
        <authorList>
            <person name="Kraege A."/>
            <person name="Thomma B."/>
        </authorList>
    </citation>
    <scope>NUCLEOTIDE SEQUENCE [LARGE SCALE GENOMIC DNA]</scope>
</reference>
<dbReference type="Proteomes" id="UP001497392">
    <property type="component" value="Unassembled WGS sequence"/>
</dbReference>
<evidence type="ECO:0000313" key="1">
    <source>
        <dbReference type="EMBL" id="CAL5221607.1"/>
    </source>
</evidence>
<organism evidence="1 2">
    <name type="scientific">Coccomyxa viridis</name>
    <dbReference type="NCBI Taxonomy" id="1274662"/>
    <lineage>
        <taxon>Eukaryota</taxon>
        <taxon>Viridiplantae</taxon>
        <taxon>Chlorophyta</taxon>
        <taxon>core chlorophytes</taxon>
        <taxon>Trebouxiophyceae</taxon>
        <taxon>Trebouxiophyceae incertae sedis</taxon>
        <taxon>Coccomyxaceae</taxon>
        <taxon>Coccomyxa</taxon>
    </lineage>
</organism>